<evidence type="ECO:0000313" key="1">
    <source>
        <dbReference type="EMBL" id="GBP23852.1"/>
    </source>
</evidence>
<accession>A0A4C1UD11</accession>
<dbReference type="EMBL" id="BGZK01000154">
    <property type="protein sequence ID" value="GBP23852.1"/>
    <property type="molecule type" value="Genomic_DNA"/>
</dbReference>
<proteinExistence type="predicted"/>
<keyword evidence="2" id="KW-1185">Reference proteome</keyword>
<comment type="caution">
    <text evidence="1">The sequence shown here is derived from an EMBL/GenBank/DDBJ whole genome shotgun (WGS) entry which is preliminary data.</text>
</comment>
<reference evidence="1 2" key="1">
    <citation type="journal article" date="2019" name="Commun. Biol.">
        <title>The bagworm genome reveals a unique fibroin gene that provides high tensile strength.</title>
        <authorList>
            <person name="Kono N."/>
            <person name="Nakamura H."/>
            <person name="Ohtoshi R."/>
            <person name="Tomita M."/>
            <person name="Numata K."/>
            <person name="Arakawa K."/>
        </authorList>
    </citation>
    <scope>NUCLEOTIDE SEQUENCE [LARGE SCALE GENOMIC DNA]</scope>
</reference>
<dbReference type="AlphaFoldDB" id="A0A4C1UD11"/>
<dbReference type="Proteomes" id="UP000299102">
    <property type="component" value="Unassembled WGS sequence"/>
</dbReference>
<sequence length="87" mass="9779">MRCARAQAGSGVSNLLTETVPSCSSAINNSKLIMFNDLKYDHSFVARTSFPIRVSSQSGRPLNIGSSRAEGRHRRDIYKSYLKRRQM</sequence>
<protein>
    <submittedName>
        <fullName evidence="1">Uncharacterized protein</fullName>
    </submittedName>
</protein>
<evidence type="ECO:0000313" key="2">
    <source>
        <dbReference type="Proteomes" id="UP000299102"/>
    </source>
</evidence>
<name>A0A4C1UD11_EUMVA</name>
<organism evidence="1 2">
    <name type="scientific">Eumeta variegata</name>
    <name type="common">Bagworm moth</name>
    <name type="synonym">Eumeta japonica</name>
    <dbReference type="NCBI Taxonomy" id="151549"/>
    <lineage>
        <taxon>Eukaryota</taxon>
        <taxon>Metazoa</taxon>
        <taxon>Ecdysozoa</taxon>
        <taxon>Arthropoda</taxon>
        <taxon>Hexapoda</taxon>
        <taxon>Insecta</taxon>
        <taxon>Pterygota</taxon>
        <taxon>Neoptera</taxon>
        <taxon>Endopterygota</taxon>
        <taxon>Lepidoptera</taxon>
        <taxon>Glossata</taxon>
        <taxon>Ditrysia</taxon>
        <taxon>Tineoidea</taxon>
        <taxon>Psychidae</taxon>
        <taxon>Oiketicinae</taxon>
        <taxon>Eumeta</taxon>
    </lineage>
</organism>
<gene>
    <name evidence="1" type="ORF">EVAR_86229_1</name>
</gene>